<reference evidence="1" key="1">
    <citation type="submission" date="2014-11" db="EMBL/GenBank/DDBJ databases">
        <authorList>
            <person name="Amaro Gonzalez C."/>
        </authorList>
    </citation>
    <scope>NUCLEOTIDE SEQUENCE</scope>
</reference>
<protein>
    <submittedName>
        <fullName evidence="1">Uncharacterized protein</fullName>
    </submittedName>
</protein>
<proteinExistence type="predicted"/>
<name>A0A0E9T9T7_ANGAN</name>
<dbReference type="EMBL" id="GBXM01058196">
    <property type="protein sequence ID" value="JAH50381.1"/>
    <property type="molecule type" value="Transcribed_RNA"/>
</dbReference>
<sequence length="17" mass="2065">MVIYYHRLKIIINSSNT</sequence>
<accession>A0A0E9T9T7</accession>
<organism evidence="1">
    <name type="scientific">Anguilla anguilla</name>
    <name type="common">European freshwater eel</name>
    <name type="synonym">Muraena anguilla</name>
    <dbReference type="NCBI Taxonomy" id="7936"/>
    <lineage>
        <taxon>Eukaryota</taxon>
        <taxon>Metazoa</taxon>
        <taxon>Chordata</taxon>
        <taxon>Craniata</taxon>
        <taxon>Vertebrata</taxon>
        <taxon>Euteleostomi</taxon>
        <taxon>Actinopterygii</taxon>
        <taxon>Neopterygii</taxon>
        <taxon>Teleostei</taxon>
        <taxon>Anguilliformes</taxon>
        <taxon>Anguillidae</taxon>
        <taxon>Anguilla</taxon>
    </lineage>
</organism>
<dbReference type="AlphaFoldDB" id="A0A0E9T9T7"/>
<reference evidence="1" key="2">
    <citation type="journal article" date="2015" name="Fish Shellfish Immunol.">
        <title>Early steps in the European eel (Anguilla anguilla)-Vibrio vulnificus interaction in the gills: Role of the RtxA13 toxin.</title>
        <authorList>
            <person name="Callol A."/>
            <person name="Pajuelo D."/>
            <person name="Ebbesson L."/>
            <person name="Teles M."/>
            <person name="MacKenzie S."/>
            <person name="Amaro C."/>
        </authorList>
    </citation>
    <scope>NUCLEOTIDE SEQUENCE</scope>
</reference>
<evidence type="ECO:0000313" key="1">
    <source>
        <dbReference type="EMBL" id="JAH50381.1"/>
    </source>
</evidence>